<protein>
    <recommendedName>
        <fullName evidence="3">MATH domain-containing protein</fullName>
    </recommendedName>
</protein>
<gene>
    <name evidence="1" type="ORF">LARSCL_LOCUS12277</name>
</gene>
<dbReference type="EMBL" id="CAXIEN010000160">
    <property type="protein sequence ID" value="CAL1282829.1"/>
    <property type="molecule type" value="Genomic_DNA"/>
</dbReference>
<dbReference type="Proteomes" id="UP001497382">
    <property type="component" value="Unassembled WGS sequence"/>
</dbReference>
<name>A0AAV2AI95_9ARAC</name>
<reference evidence="1 2" key="1">
    <citation type="submission" date="2024-04" db="EMBL/GenBank/DDBJ databases">
        <authorList>
            <person name="Rising A."/>
            <person name="Reimegard J."/>
            <person name="Sonavane S."/>
            <person name="Akerstrom W."/>
            <person name="Nylinder S."/>
            <person name="Hedman E."/>
            <person name="Kallberg Y."/>
        </authorList>
    </citation>
    <scope>NUCLEOTIDE SEQUENCE [LARGE SCALE GENOMIC DNA]</scope>
</reference>
<evidence type="ECO:0000313" key="1">
    <source>
        <dbReference type="EMBL" id="CAL1282829.1"/>
    </source>
</evidence>
<evidence type="ECO:0008006" key="3">
    <source>
        <dbReference type="Google" id="ProtNLM"/>
    </source>
</evidence>
<organism evidence="1 2">
    <name type="scientific">Larinioides sclopetarius</name>
    <dbReference type="NCBI Taxonomy" id="280406"/>
    <lineage>
        <taxon>Eukaryota</taxon>
        <taxon>Metazoa</taxon>
        <taxon>Ecdysozoa</taxon>
        <taxon>Arthropoda</taxon>
        <taxon>Chelicerata</taxon>
        <taxon>Arachnida</taxon>
        <taxon>Araneae</taxon>
        <taxon>Araneomorphae</taxon>
        <taxon>Entelegynae</taxon>
        <taxon>Araneoidea</taxon>
        <taxon>Araneidae</taxon>
        <taxon>Larinioides</taxon>
    </lineage>
</organism>
<dbReference type="AlphaFoldDB" id="A0AAV2AI95"/>
<evidence type="ECO:0000313" key="2">
    <source>
        <dbReference type="Proteomes" id="UP001497382"/>
    </source>
</evidence>
<comment type="caution">
    <text evidence="1">The sequence shown here is derived from an EMBL/GenBank/DDBJ whole genome shotgun (WGS) entry which is preliminary data.</text>
</comment>
<keyword evidence="2" id="KW-1185">Reference proteome</keyword>
<proteinExistence type="predicted"/>
<accession>A0AAV2AI95</accession>
<sequence length="256" mass="28829">MNMGCLTVNSIRKYIGLQWNLKVKDFLPELLQDTTSENSDSLLEIPEKTIGKIQCRIKSLDNLIFSLELTSELNLFVKGHRSWSYEIIYAFAVVKDRAFLVKYYDKIQFLLNLKLSHLDSAEEVTFHCMILVGPPLVDLNPAEADLGNDEAIEGPVCVKVEEIEHPLCKFDGEIPDFTIDNATELIANESTNSVLKILAMEYLMKNTEADNVSNILKIAVDEDLKSLMKHCSEFLSECIIRRSRKSSTGSSTASSN</sequence>